<dbReference type="InterPro" id="IPR015424">
    <property type="entry name" value="PyrdxlP-dep_Trfase"/>
</dbReference>
<dbReference type="CDD" id="cd00609">
    <property type="entry name" value="AAT_like"/>
    <property type="match status" value="1"/>
</dbReference>
<accession>A0A1W1H8J7</accession>
<evidence type="ECO:0000256" key="5">
    <source>
        <dbReference type="ARBA" id="ARBA00023163"/>
    </source>
</evidence>
<evidence type="ECO:0000256" key="2">
    <source>
        <dbReference type="ARBA" id="ARBA00022898"/>
    </source>
</evidence>
<dbReference type="Pfam" id="PF00155">
    <property type="entry name" value="Aminotran_1_2"/>
    <property type="match status" value="1"/>
</dbReference>
<dbReference type="RefSeq" id="WP_080799045.1">
    <property type="nucleotide sequence ID" value="NZ_LT828540.1"/>
</dbReference>
<proteinExistence type="inferred from homology"/>
<dbReference type="PROSITE" id="PS50949">
    <property type="entry name" value="HTH_GNTR"/>
    <property type="match status" value="1"/>
</dbReference>
<dbReference type="InterPro" id="IPR036388">
    <property type="entry name" value="WH-like_DNA-bd_sf"/>
</dbReference>
<comment type="similarity">
    <text evidence="1">In the C-terminal section; belongs to the class-I pyridoxal-phosphate-dependent aminotransferase family.</text>
</comment>
<dbReference type="InterPro" id="IPR015421">
    <property type="entry name" value="PyrdxlP-dep_Trfase_major"/>
</dbReference>
<evidence type="ECO:0000313" key="7">
    <source>
        <dbReference type="EMBL" id="SLM28754.1"/>
    </source>
</evidence>
<dbReference type="GO" id="GO:0003700">
    <property type="term" value="F:DNA-binding transcription factor activity"/>
    <property type="evidence" value="ECO:0007669"/>
    <property type="project" value="InterPro"/>
</dbReference>
<dbReference type="InterPro" id="IPR004839">
    <property type="entry name" value="Aminotransferase_I/II_large"/>
</dbReference>
<reference evidence="7 8" key="1">
    <citation type="submission" date="2017-03" db="EMBL/GenBank/DDBJ databases">
        <authorList>
            <person name="Afonso C.L."/>
            <person name="Miller P.J."/>
            <person name="Scott M.A."/>
            <person name="Spackman E."/>
            <person name="Goraichik I."/>
            <person name="Dimitrov K.M."/>
            <person name="Suarez D.L."/>
            <person name="Swayne D.E."/>
        </authorList>
    </citation>
    <scope>NUCLEOTIDE SEQUENCE [LARGE SCALE GENOMIC DNA]</scope>
    <source>
        <strain evidence="7">PRJEB14757</strain>
    </source>
</reference>
<keyword evidence="4" id="KW-0238">DNA-binding</keyword>
<evidence type="ECO:0000256" key="4">
    <source>
        <dbReference type="ARBA" id="ARBA00023125"/>
    </source>
</evidence>
<evidence type="ECO:0000256" key="1">
    <source>
        <dbReference type="ARBA" id="ARBA00005384"/>
    </source>
</evidence>
<dbReference type="AlphaFoldDB" id="A0A1W1H8J7"/>
<dbReference type="STRING" id="1246637.MTBBW1_150025"/>
<dbReference type="EMBL" id="FWEV01000057">
    <property type="protein sequence ID" value="SLM28754.1"/>
    <property type="molecule type" value="Genomic_DNA"/>
</dbReference>
<dbReference type="Proteomes" id="UP000191931">
    <property type="component" value="Unassembled WGS sequence"/>
</dbReference>
<dbReference type="CDD" id="cd07377">
    <property type="entry name" value="WHTH_GntR"/>
    <property type="match status" value="1"/>
</dbReference>
<keyword evidence="7" id="KW-0808">Transferase</keyword>
<dbReference type="GO" id="GO:0003677">
    <property type="term" value="F:DNA binding"/>
    <property type="evidence" value="ECO:0007669"/>
    <property type="project" value="UniProtKB-KW"/>
</dbReference>
<dbReference type="SMART" id="SM00345">
    <property type="entry name" value="HTH_GNTR"/>
    <property type="match status" value="1"/>
</dbReference>
<name>A0A1W1H8J7_9BACT</name>
<dbReference type="SUPFAM" id="SSF53383">
    <property type="entry name" value="PLP-dependent transferases"/>
    <property type="match status" value="1"/>
</dbReference>
<keyword evidence="3" id="KW-0805">Transcription regulation</keyword>
<keyword evidence="5" id="KW-0804">Transcription</keyword>
<dbReference type="Gene3D" id="1.10.10.10">
    <property type="entry name" value="Winged helix-like DNA-binding domain superfamily/Winged helix DNA-binding domain"/>
    <property type="match status" value="1"/>
</dbReference>
<dbReference type="PANTHER" id="PTHR46577:SF2">
    <property type="entry name" value="TRANSCRIPTIONAL REGULATORY PROTEIN"/>
    <property type="match status" value="1"/>
</dbReference>
<gene>
    <name evidence="7" type="ORF">MTBBW1_150025</name>
</gene>
<dbReference type="InterPro" id="IPR015422">
    <property type="entry name" value="PyrdxlP-dep_Trfase_small"/>
</dbReference>
<evidence type="ECO:0000313" key="8">
    <source>
        <dbReference type="Proteomes" id="UP000191931"/>
    </source>
</evidence>
<evidence type="ECO:0000259" key="6">
    <source>
        <dbReference type="PROSITE" id="PS50949"/>
    </source>
</evidence>
<evidence type="ECO:0000256" key="3">
    <source>
        <dbReference type="ARBA" id="ARBA00023015"/>
    </source>
</evidence>
<keyword evidence="8" id="KW-1185">Reference proteome</keyword>
<feature type="domain" description="HTH gntR-type" evidence="6">
    <location>
        <begin position="4"/>
        <end position="72"/>
    </location>
</feature>
<dbReference type="SUPFAM" id="SSF46785">
    <property type="entry name" value="Winged helix' DNA-binding domain"/>
    <property type="match status" value="1"/>
</dbReference>
<dbReference type="OrthoDB" id="9804020at2"/>
<dbReference type="GO" id="GO:0008483">
    <property type="term" value="F:transaminase activity"/>
    <property type="evidence" value="ECO:0007669"/>
    <property type="project" value="UniProtKB-KW"/>
</dbReference>
<dbReference type="Gene3D" id="3.90.1150.10">
    <property type="entry name" value="Aspartate Aminotransferase, domain 1"/>
    <property type="match status" value="1"/>
</dbReference>
<dbReference type="PANTHER" id="PTHR46577">
    <property type="entry name" value="HTH-TYPE TRANSCRIPTIONAL REGULATORY PROTEIN GABR"/>
    <property type="match status" value="1"/>
</dbReference>
<dbReference type="InterPro" id="IPR000524">
    <property type="entry name" value="Tscrpt_reg_HTH_GntR"/>
</dbReference>
<organism evidence="7 8">
    <name type="scientific">Desulfamplus magnetovallimortis</name>
    <dbReference type="NCBI Taxonomy" id="1246637"/>
    <lineage>
        <taxon>Bacteria</taxon>
        <taxon>Pseudomonadati</taxon>
        <taxon>Thermodesulfobacteriota</taxon>
        <taxon>Desulfobacteria</taxon>
        <taxon>Desulfobacterales</taxon>
        <taxon>Desulfobacteraceae</taxon>
        <taxon>Desulfamplus</taxon>
    </lineage>
</organism>
<dbReference type="GO" id="GO:0030170">
    <property type="term" value="F:pyridoxal phosphate binding"/>
    <property type="evidence" value="ECO:0007669"/>
    <property type="project" value="InterPro"/>
</dbReference>
<dbReference type="InterPro" id="IPR036390">
    <property type="entry name" value="WH_DNA-bd_sf"/>
</dbReference>
<dbReference type="Pfam" id="PF00392">
    <property type="entry name" value="GntR"/>
    <property type="match status" value="1"/>
</dbReference>
<sequence>MNKTPLYENVAHKIIGLVDEGTFNPGDRVPSIRALSHQLKVSINTIKMAYGFLEDHRIIEARPQSGYYVCPRLTAIPREPEPENSGFRLHPSEITSSELVMQVMGDVMNPKLIQFGAAIPDPELIPVTRINRILASECRRFPDESTGYSMPPGNKRLRTQLARFMMRSGCTLSPDEIIITNGATEAVFLALRTLCSPGDTLAVGTPFYFNFLQLIKSLDLKVLEIPMSPVDGINIKALETALKQHSVQACLIISNFNNPLGNCMADRAKKRVLQLLKSHNVPLIEDDINGDLSFSARRPSVIKSWDSDGDALLCSSFSKTLAPGYRIGWIAPGRYFDAVKRQKLVTNIATPAPTQLAMAEFLVSGGYEHHLRTIRKAYAKKVMQMADAVGQYFPEGTRVTRPEGGFTLWIELPQGTDSLELYGMAHKKGISIAPGAIFSTTDLFRHCIRLNAALWSDSTKWAVKELGKMACDIQ</sequence>
<protein>
    <submittedName>
        <fullName evidence="7">Helix-turn-helix transcriptional regulator with aminotransferase domain, GntR family</fullName>
    </submittedName>
</protein>
<keyword evidence="7" id="KW-0032">Aminotransferase</keyword>
<dbReference type="InterPro" id="IPR051446">
    <property type="entry name" value="HTH_trans_reg/aminotransferase"/>
</dbReference>
<keyword evidence="2" id="KW-0663">Pyridoxal phosphate</keyword>
<dbReference type="Gene3D" id="3.40.640.10">
    <property type="entry name" value="Type I PLP-dependent aspartate aminotransferase-like (Major domain)"/>
    <property type="match status" value="1"/>
</dbReference>